<dbReference type="InterPro" id="IPR036691">
    <property type="entry name" value="Endo/exonu/phosph_ase_sf"/>
</dbReference>
<protein>
    <recommendedName>
        <fullName evidence="2">Reverse transcriptase zinc-binding domain-containing protein</fullName>
    </recommendedName>
</protein>
<dbReference type="InterPro" id="IPR026960">
    <property type="entry name" value="RVT-Znf"/>
</dbReference>
<evidence type="ECO:0000313" key="4">
    <source>
        <dbReference type="RefSeq" id="XP_071905817.1"/>
    </source>
</evidence>
<keyword evidence="1" id="KW-0175">Coiled coil</keyword>
<dbReference type="GeneID" id="113687374"/>
<feature type="coiled-coil region" evidence="1">
    <location>
        <begin position="183"/>
        <end position="225"/>
    </location>
</feature>
<sequence length="861" mass="100445">MNKAGGMTLFWDSDVKILQVQHTSFTVEAKIEDQEKKWGERCRAEWSFNDFRNFLSTNQMVDLGFEGQPWTWCNNWGNEGEIMQRLDRPMSSADWNLEFESVKCSHIKTYASDHCALMIDTKPTVVRKKRRFFFDKRWLQHENIAEVVKKAWKENIEGFRMYQVQSKLRNYRVALLKWSNGIHKNSKDKIDNLKKQLDQTRKSAMDNKREKVAGLKTQLIEAYNEEEIYWSQKARLKWLQEGDRNTQYFHAQVNGRRKQNRLQRLQREDGGWTKSEEETGKVIADYYRNLFAKSSDSNAQEVLEGIPTTITAKINRELTKEVTEEEIKNAFFTMDCNKAPGSDTFIPGRHIIDNIIISHEYLHFLKNKRLGKDGYMAVKLDMSKAYDRVKWEFLQAIMSKMAFCERLCKDICSLLSKFWWGEQDNKDKIHWVAWEKLTKKKKNGGLGFKDFQSFNRALLAKQIWRIIRNPNLLSSKVLKAKEAMWRGVRRRIGNGKKTSIWNDQWILSNGKGKPVTAKSQGCKLDKVADLISNFRWNRPLIFKTFCKEDADNILKIPISITGRDDNTFWTRNINGEYTVQSGYKMEMERKEEVIRKEGEGVETSFNSVSQQVWKVLWSLNISHKVKMFIWKGLSDAVPVKELIWRRIKRGDPICSICGEEVETLEHMLLKCSKVQDIWKLAPIHWDGIAYRADKFKDWWAGIWKSRNNKVFNNKDRDLAAIINKACRAWGEFENAAGKARRWSDGKIAVAQQQRDQEEEQPEHATGVGTTLRIAVQWSKEDNIVGYGIVAYDGIQQEILAWGMKERAVDSQLQHLAEGVKLAQIKAAEQGWRLINIGVPDKNLLQQIQQTKPLAERIVTVV</sequence>
<dbReference type="Pfam" id="PF13966">
    <property type="entry name" value="zf-RVT"/>
    <property type="match status" value="1"/>
</dbReference>
<keyword evidence="3" id="KW-1185">Reference proteome</keyword>
<name>A0ABM4UEV4_COFAR</name>
<dbReference type="Proteomes" id="UP001652660">
    <property type="component" value="Chromosome 5e"/>
</dbReference>
<organism evidence="3 4">
    <name type="scientific">Coffea arabica</name>
    <name type="common">Arabian coffee</name>
    <dbReference type="NCBI Taxonomy" id="13443"/>
    <lineage>
        <taxon>Eukaryota</taxon>
        <taxon>Viridiplantae</taxon>
        <taxon>Streptophyta</taxon>
        <taxon>Embryophyta</taxon>
        <taxon>Tracheophyta</taxon>
        <taxon>Spermatophyta</taxon>
        <taxon>Magnoliopsida</taxon>
        <taxon>eudicotyledons</taxon>
        <taxon>Gunneridae</taxon>
        <taxon>Pentapetalae</taxon>
        <taxon>asterids</taxon>
        <taxon>lamiids</taxon>
        <taxon>Gentianales</taxon>
        <taxon>Rubiaceae</taxon>
        <taxon>Ixoroideae</taxon>
        <taxon>Gardenieae complex</taxon>
        <taxon>Bertiereae - Coffeeae clade</taxon>
        <taxon>Coffeeae</taxon>
        <taxon>Coffea</taxon>
    </lineage>
</organism>
<dbReference type="RefSeq" id="XP_071905817.1">
    <property type="nucleotide sequence ID" value="XM_072049716.1"/>
</dbReference>
<proteinExistence type="predicted"/>
<evidence type="ECO:0000313" key="3">
    <source>
        <dbReference type="Proteomes" id="UP001652660"/>
    </source>
</evidence>
<evidence type="ECO:0000259" key="2">
    <source>
        <dbReference type="Pfam" id="PF13966"/>
    </source>
</evidence>
<dbReference type="PANTHER" id="PTHR33710">
    <property type="entry name" value="BNAC02G09200D PROTEIN"/>
    <property type="match status" value="1"/>
</dbReference>
<dbReference type="PANTHER" id="PTHR33710:SF71">
    <property type="entry name" value="ENDONUCLEASE_EXONUCLEASE_PHOSPHATASE DOMAIN-CONTAINING PROTEIN"/>
    <property type="match status" value="1"/>
</dbReference>
<feature type="domain" description="Reverse transcriptase zinc-binding" evidence="2">
    <location>
        <begin position="577"/>
        <end position="678"/>
    </location>
</feature>
<dbReference type="SUPFAM" id="SSF56219">
    <property type="entry name" value="DNase I-like"/>
    <property type="match status" value="1"/>
</dbReference>
<gene>
    <name evidence="4" type="primary">LOC113687374</name>
</gene>
<reference evidence="4" key="1">
    <citation type="submission" date="2025-08" db="UniProtKB">
        <authorList>
            <consortium name="RefSeq"/>
        </authorList>
    </citation>
    <scope>IDENTIFICATION</scope>
    <source>
        <tissue evidence="4">Leaves</tissue>
    </source>
</reference>
<evidence type="ECO:0000256" key="1">
    <source>
        <dbReference type="SAM" id="Coils"/>
    </source>
</evidence>
<accession>A0ABM4UEV4</accession>